<reference evidence="1" key="1">
    <citation type="submission" date="2024-03" db="EMBL/GenBank/DDBJ databases">
        <title>Diverse circular DNA viruses in blood, oral, and fecal samples of captive lemurs.</title>
        <authorList>
            <person name="Paietta E.N."/>
            <person name="Kraberger S."/>
            <person name="Lund M.C."/>
            <person name="Custer J.M."/>
            <person name="Vargas K.M."/>
            <person name="Ehmke E.E."/>
            <person name="Yoder A.D."/>
            <person name="Varsani A."/>
        </authorList>
    </citation>
    <scope>NUCLEOTIDE SEQUENCE</scope>
    <source>
        <strain evidence="1">Duke_28FS_35</strain>
    </source>
</reference>
<dbReference type="EMBL" id="PP511798">
    <property type="protein sequence ID" value="XCD07695.1"/>
    <property type="molecule type" value="Genomic_DNA"/>
</dbReference>
<proteinExistence type="predicted"/>
<sequence length="76" mass="8859">MLTKIVDCCHLTAQENEPRVTFTTEFYENKPKGNEVFMHAVRREHIPLSAAMQIIATDRQIPNGFYECYLIEPEND</sequence>
<accession>A0AAU8B866</accession>
<evidence type="ECO:0000313" key="1">
    <source>
        <dbReference type="EMBL" id="XCD07695.1"/>
    </source>
</evidence>
<protein>
    <submittedName>
        <fullName evidence="1">Uncharacterized protein</fullName>
    </submittedName>
</protein>
<name>A0AAU8B866_9VIRU</name>
<organism evidence="1">
    <name type="scientific">Dulem virus 258</name>
    <dbReference type="NCBI Taxonomy" id="3145735"/>
    <lineage>
        <taxon>Viruses</taxon>
        <taxon>Monodnaviria</taxon>
        <taxon>Sangervirae</taxon>
        <taxon>Phixviricota</taxon>
        <taxon>Malgrandaviricetes</taxon>
        <taxon>Petitvirales</taxon>
        <taxon>Microviridae</taxon>
        <taxon>Microvirus</taxon>
    </lineage>
</organism>